<dbReference type="VEuPathDB" id="GiardiaDB:GL50581_4402"/>
<sequence>MPFGLDQSYDPQVQARSQILPLGTGSTGCEDPSNYRGLRVRNSPFLANALLASKGTPHLAHKSIVHGDMLDSHVATAVLCRIPSAEGRSKQSALPPHETSFINHVLPKISNNTHCTVQNTTPDFSQYPVLKGSESVNDSPLTSADFEKYTKNPLSVPHSRVLRRACPLGSAIPAAKSRRKSSDSTDTYPKPPAHDTTGHIDRQFKSANAFLDTGRTSEHFSITDEDLDDTEIYQDIASSLPNSRGSNVSRAKPILNIDASPTHKRPMRKLCLSHFPQSTTQAGSRGGALPVESVSKVSASPTRKLMDSPGKGSPVIDSLVCQHIQPPLSALFENACDEYRSAVSQRSHASSGKLSSCSPTGQITSPRLRLSTGQNVLDGSADTSIRFPSSENYRLSGDRCASIDMDLPAHLSTTLLTINEVDTTESTQQTSDVAVCNPSCFVPHISSITSALENDSINELVSMRSAEHTCTKLSERRQYSAERFPVIDSAHLSGASFMHSSIANDEQDTGTFTSSKQSIIHLLKGSTRQLSDCKVLTDLDQSTSLLTDNIEECVDSYIFIGKLGDEDGSVDVKSRTLTPRCLNITSYCVGDDASSAAATDTTTDPAQPKPTSEEIISGLSSDDWQRQMDAITKCISFFSTPSATTDNLDVQTIITSYIMVLSSPRSKVIKHAIETLVPVFLTKHPALLNYADRVFTPLLLRVGSASQADFISAAGDRALHTIVALAQPTKLMPQLQKESRNKSPGVRLRTAQLFTTIFKEFAEDSQIVSHFRSCAETYTETLLRLIGDSSEQARKHSREAFAMFLSMVRIPGESIADFLTRYKLCTVDNLSKLKFLE</sequence>
<organism evidence="3 4">
    <name type="scientific">Giardia intestinalis (strain ATCC 50581 / GS clone H7)</name>
    <name type="common">Giardia lamblia</name>
    <dbReference type="NCBI Taxonomy" id="598745"/>
    <lineage>
        <taxon>Eukaryota</taxon>
        <taxon>Metamonada</taxon>
        <taxon>Diplomonadida</taxon>
        <taxon>Hexamitidae</taxon>
        <taxon>Giardiinae</taxon>
        <taxon>Giardia</taxon>
    </lineage>
</organism>
<dbReference type="InterPro" id="IPR016024">
    <property type="entry name" value="ARM-type_fold"/>
</dbReference>
<dbReference type="EMBL" id="ACGJ01002928">
    <property type="protein sequence ID" value="EES98322.1"/>
    <property type="molecule type" value="Genomic_DNA"/>
</dbReference>
<dbReference type="SMART" id="SM01349">
    <property type="entry name" value="TOG"/>
    <property type="match status" value="1"/>
</dbReference>
<dbReference type="InterPro" id="IPR024395">
    <property type="entry name" value="CLASP_N_dom"/>
</dbReference>
<evidence type="ECO:0000313" key="4">
    <source>
        <dbReference type="Proteomes" id="UP000002488"/>
    </source>
</evidence>
<gene>
    <name evidence="3" type="ORF">GL50581_4402</name>
</gene>
<dbReference type="OrthoDB" id="63891at2759"/>
<feature type="region of interest" description="Disordered" evidence="1">
    <location>
        <begin position="169"/>
        <end position="201"/>
    </location>
</feature>
<reference evidence="3 4" key="1">
    <citation type="journal article" date="2009" name="PLoS Pathog.">
        <title>Draft genome sequencing of giardia intestinalis assemblage B isolate GS: is human giardiasis caused by two different species?</title>
        <authorList>
            <person name="Franzen O."/>
            <person name="Jerlstrom-Hultqvist J."/>
            <person name="Castro E."/>
            <person name="Sherwood E."/>
            <person name="Ankarklev J."/>
            <person name="Reiner D.S."/>
            <person name="Palm D."/>
            <person name="Andersson J.O."/>
            <person name="Andersson B."/>
            <person name="Svard S.G."/>
        </authorList>
    </citation>
    <scope>NUCLEOTIDE SEQUENCE [LARGE SCALE GENOMIC DNA]</scope>
    <source>
        <strain evidence="4">ATCC 50581 / GS clone H7</strain>
    </source>
</reference>
<comment type="caution">
    <text evidence="3">The sequence shown here is derived from an EMBL/GenBank/DDBJ whole genome shotgun (WGS) entry which is preliminary data.</text>
</comment>
<feature type="compositionally biased region" description="Basic and acidic residues" evidence="1">
    <location>
        <begin position="192"/>
        <end position="201"/>
    </location>
</feature>
<dbReference type="Proteomes" id="UP000002488">
    <property type="component" value="Unassembled WGS sequence"/>
</dbReference>
<protein>
    <recommendedName>
        <fullName evidence="2">TOG domain-containing protein</fullName>
    </recommendedName>
</protein>
<dbReference type="AlphaFoldDB" id="C6M016"/>
<dbReference type="InterPro" id="IPR034085">
    <property type="entry name" value="TOG"/>
</dbReference>
<feature type="domain" description="TOG" evidence="2">
    <location>
        <begin position="597"/>
        <end position="831"/>
    </location>
</feature>
<dbReference type="SUPFAM" id="SSF48371">
    <property type="entry name" value="ARM repeat"/>
    <property type="match status" value="1"/>
</dbReference>
<evidence type="ECO:0000259" key="2">
    <source>
        <dbReference type="SMART" id="SM01349"/>
    </source>
</evidence>
<proteinExistence type="predicted"/>
<dbReference type="OMA" id="ITSYCVG"/>
<feature type="region of interest" description="Disordered" evidence="1">
    <location>
        <begin position="347"/>
        <end position="383"/>
    </location>
</feature>
<dbReference type="Gene3D" id="1.25.10.10">
    <property type="entry name" value="Leucine-rich Repeat Variant"/>
    <property type="match status" value="1"/>
</dbReference>
<name>C6M016_GIAIB</name>
<accession>C6M016</accession>
<dbReference type="InterPro" id="IPR011989">
    <property type="entry name" value="ARM-like"/>
</dbReference>
<dbReference type="Pfam" id="PF12348">
    <property type="entry name" value="CLASP_N"/>
    <property type="match status" value="1"/>
</dbReference>
<evidence type="ECO:0000313" key="3">
    <source>
        <dbReference type="EMBL" id="EES98322.1"/>
    </source>
</evidence>
<evidence type="ECO:0000256" key="1">
    <source>
        <dbReference type="SAM" id="MobiDB-lite"/>
    </source>
</evidence>